<dbReference type="Pfam" id="PF00072">
    <property type="entry name" value="Response_reg"/>
    <property type="match status" value="1"/>
</dbReference>
<dbReference type="Gene3D" id="1.10.8.60">
    <property type="match status" value="1"/>
</dbReference>
<evidence type="ECO:0000256" key="5">
    <source>
        <dbReference type="ARBA" id="ARBA00023163"/>
    </source>
</evidence>
<keyword evidence="2" id="KW-0067">ATP-binding</keyword>
<dbReference type="Proteomes" id="UP001500840">
    <property type="component" value="Unassembled WGS sequence"/>
</dbReference>
<organism evidence="9 10">
    <name type="scientific">Novipirellula rosea</name>
    <dbReference type="NCBI Taxonomy" id="1031540"/>
    <lineage>
        <taxon>Bacteria</taxon>
        <taxon>Pseudomonadati</taxon>
        <taxon>Planctomycetota</taxon>
        <taxon>Planctomycetia</taxon>
        <taxon>Pirellulales</taxon>
        <taxon>Pirellulaceae</taxon>
        <taxon>Novipirellula</taxon>
    </lineage>
</organism>
<name>A0ABP8MUS0_9BACT</name>
<keyword evidence="5" id="KW-0804">Transcription</keyword>
<evidence type="ECO:0000256" key="6">
    <source>
        <dbReference type="PROSITE-ProRule" id="PRU00169"/>
    </source>
</evidence>
<evidence type="ECO:0000256" key="1">
    <source>
        <dbReference type="ARBA" id="ARBA00022741"/>
    </source>
</evidence>
<gene>
    <name evidence="9" type="ORF">GCM10023156_31940</name>
</gene>
<keyword evidence="1" id="KW-0547">Nucleotide-binding</keyword>
<keyword evidence="4" id="KW-0238">DNA-binding</keyword>
<dbReference type="SUPFAM" id="SSF52540">
    <property type="entry name" value="P-loop containing nucleoside triphosphate hydrolases"/>
    <property type="match status" value="1"/>
</dbReference>
<dbReference type="PROSITE" id="PS00688">
    <property type="entry name" value="SIGMA54_INTERACT_3"/>
    <property type="match status" value="1"/>
</dbReference>
<dbReference type="Gene3D" id="3.40.50.2300">
    <property type="match status" value="1"/>
</dbReference>
<keyword evidence="3" id="KW-0805">Transcription regulation</keyword>
<dbReference type="Gene3D" id="3.40.50.300">
    <property type="entry name" value="P-loop containing nucleotide triphosphate hydrolases"/>
    <property type="match status" value="1"/>
</dbReference>
<dbReference type="PANTHER" id="PTHR32071">
    <property type="entry name" value="TRANSCRIPTIONAL REGULATORY PROTEIN"/>
    <property type="match status" value="1"/>
</dbReference>
<evidence type="ECO:0000256" key="4">
    <source>
        <dbReference type="ARBA" id="ARBA00023125"/>
    </source>
</evidence>
<dbReference type="InterPro" id="IPR058031">
    <property type="entry name" value="AAA_lid_NorR"/>
</dbReference>
<dbReference type="InterPro" id="IPR002197">
    <property type="entry name" value="HTH_Fis"/>
</dbReference>
<evidence type="ECO:0000256" key="2">
    <source>
        <dbReference type="ARBA" id="ARBA00022840"/>
    </source>
</evidence>
<keyword evidence="6" id="KW-0597">Phosphoprotein</keyword>
<dbReference type="PROSITE" id="PS50045">
    <property type="entry name" value="SIGMA54_INTERACT_4"/>
    <property type="match status" value="1"/>
</dbReference>
<dbReference type="InterPro" id="IPR009057">
    <property type="entry name" value="Homeodomain-like_sf"/>
</dbReference>
<evidence type="ECO:0000313" key="9">
    <source>
        <dbReference type="EMBL" id="GAA4456508.1"/>
    </source>
</evidence>
<dbReference type="PROSITE" id="PS00676">
    <property type="entry name" value="SIGMA54_INTERACT_2"/>
    <property type="match status" value="1"/>
</dbReference>
<dbReference type="Pfam" id="PF02954">
    <property type="entry name" value="HTH_8"/>
    <property type="match status" value="1"/>
</dbReference>
<dbReference type="InterPro" id="IPR003593">
    <property type="entry name" value="AAA+_ATPase"/>
</dbReference>
<feature type="domain" description="Response regulatory" evidence="8">
    <location>
        <begin position="6"/>
        <end position="120"/>
    </location>
</feature>
<dbReference type="InterPro" id="IPR027417">
    <property type="entry name" value="P-loop_NTPase"/>
</dbReference>
<dbReference type="InterPro" id="IPR001789">
    <property type="entry name" value="Sig_transdc_resp-reg_receiver"/>
</dbReference>
<dbReference type="InterPro" id="IPR025944">
    <property type="entry name" value="Sigma_54_int_dom_CS"/>
</dbReference>
<dbReference type="RefSeq" id="WP_345323589.1">
    <property type="nucleotide sequence ID" value="NZ_BAABGA010000037.1"/>
</dbReference>
<dbReference type="InterPro" id="IPR025943">
    <property type="entry name" value="Sigma_54_int_dom_ATP-bd_2"/>
</dbReference>
<feature type="domain" description="Sigma-54 factor interaction" evidence="7">
    <location>
        <begin position="145"/>
        <end position="374"/>
    </location>
</feature>
<dbReference type="Pfam" id="PF00158">
    <property type="entry name" value="Sigma54_activat"/>
    <property type="match status" value="1"/>
</dbReference>
<accession>A0ABP8MUS0</accession>
<dbReference type="Pfam" id="PF25601">
    <property type="entry name" value="AAA_lid_14"/>
    <property type="match status" value="1"/>
</dbReference>
<evidence type="ECO:0000256" key="3">
    <source>
        <dbReference type="ARBA" id="ARBA00023015"/>
    </source>
</evidence>
<comment type="caution">
    <text evidence="9">The sequence shown here is derived from an EMBL/GenBank/DDBJ whole genome shotgun (WGS) entry which is preliminary data.</text>
</comment>
<dbReference type="PROSITE" id="PS50110">
    <property type="entry name" value="RESPONSE_REGULATORY"/>
    <property type="match status" value="1"/>
</dbReference>
<evidence type="ECO:0000259" key="7">
    <source>
        <dbReference type="PROSITE" id="PS50045"/>
    </source>
</evidence>
<dbReference type="SUPFAM" id="SSF46689">
    <property type="entry name" value="Homeodomain-like"/>
    <property type="match status" value="1"/>
</dbReference>
<sequence>MSASASILLVDDDQHLADSMAQWLREMSNHVETAGTLTAAKAALKKQKFDLVITDLRLGADDGFDLIGYTKKQYPDTSVLVITGYATPDTAVQAVRAGAFDLLTKPLIDDELTLAIERAVEQRKIAQENETLRLQLDRRSGMENILSHDYRMLKVFDVIDSVADARASILITGENGTGKSMIARAIHARSSRRNGPFVEVACGALPDTLLESELFGHVSGAFTGANHDKPGKFDMADGGTLFLDEIATATPAMQVKLLRVLQEFKFEPLGGNETHSVDTRVILATNEDLTGAVTSGAFRQDLYYRINVVNIVLPPLRERPGDVTLLVDHFLTEAAESCGREIEGFDREAIAALQNYSWPGNVRQLENIVERAVLLGRGSVLTVEDLPPEVTGRTSDVAFSSSTTSPTNRVNHAIGQVDGKTLREALEAPEREIILQSLRSHHWNRAATADALDINRTTLYKKMKRLGLDDPRLQYAN</sequence>
<dbReference type="InterPro" id="IPR002078">
    <property type="entry name" value="Sigma_54_int"/>
</dbReference>
<dbReference type="EMBL" id="BAABGA010000037">
    <property type="protein sequence ID" value="GAA4456508.1"/>
    <property type="molecule type" value="Genomic_DNA"/>
</dbReference>
<reference evidence="10" key="1">
    <citation type="journal article" date="2019" name="Int. J. Syst. Evol. Microbiol.">
        <title>The Global Catalogue of Microorganisms (GCM) 10K type strain sequencing project: providing services to taxonomists for standard genome sequencing and annotation.</title>
        <authorList>
            <consortium name="The Broad Institute Genomics Platform"/>
            <consortium name="The Broad Institute Genome Sequencing Center for Infectious Disease"/>
            <person name="Wu L."/>
            <person name="Ma J."/>
        </authorList>
    </citation>
    <scope>NUCLEOTIDE SEQUENCE [LARGE SCALE GENOMIC DNA]</scope>
    <source>
        <strain evidence="10">JCM 17759</strain>
    </source>
</reference>
<feature type="modified residue" description="4-aspartylphosphate" evidence="6">
    <location>
        <position position="55"/>
    </location>
</feature>
<protein>
    <submittedName>
        <fullName evidence="9">Sigma-54 dependent transcriptional regulator</fullName>
    </submittedName>
</protein>
<dbReference type="InterPro" id="IPR011006">
    <property type="entry name" value="CheY-like_superfamily"/>
</dbReference>
<dbReference type="SMART" id="SM00382">
    <property type="entry name" value="AAA"/>
    <property type="match status" value="1"/>
</dbReference>
<dbReference type="PRINTS" id="PR01590">
    <property type="entry name" value="HTHFIS"/>
</dbReference>
<evidence type="ECO:0000313" key="10">
    <source>
        <dbReference type="Proteomes" id="UP001500840"/>
    </source>
</evidence>
<keyword evidence="10" id="KW-1185">Reference proteome</keyword>
<proteinExistence type="predicted"/>
<dbReference type="Gene3D" id="1.10.10.60">
    <property type="entry name" value="Homeodomain-like"/>
    <property type="match status" value="1"/>
</dbReference>
<dbReference type="SMART" id="SM00448">
    <property type="entry name" value="REC"/>
    <property type="match status" value="1"/>
</dbReference>
<evidence type="ECO:0000259" key="8">
    <source>
        <dbReference type="PROSITE" id="PS50110"/>
    </source>
</evidence>
<dbReference type="CDD" id="cd00009">
    <property type="entry name" value="AAA"/>
    <property type="match status" value="1"/>
</dbReference>
<dbReference type="SUPFAM" id="SSF52172">
    <property type="entry name" value="CheY-like"/>
    <property type="match status" value="1"/>
</dbReference>
<dbReference type="PANTHER" id="PTHR32071:SF122">
    <property type="entry name" value="SIGMA FACTOR"/>
    <property type="match status" value="1"/>
</dbReference>